<accession>A0A447KRF7</accession>
<name>A0A447KRF7_SEROD</name>
<proteinExistence type="inferred from homology"/>
<dbReference type="KEGG" id="sof:NCTC11214_02443"/>
<organism evidence="8 9">
    <name type="scientific">Serratia odorifera</name>
    <dbReference type="NCBI Taxonomy" id="618"/>
    <lineage>
        <taxon>Bacteria</taxon>
        <taxon>Pseudomonadati</taxon>
        <taxon>Pseudomonadota</taxon>
        <taxon>Gammaproteobacteria</taxon>
        <taxon>Enterobacterales</taxon>
        <taxon>Yersiniaceae</taxon>
        <taxon>Serratia</taxon>
    </lineage>
</organism>
<dbReference type="RefSeq" id="WP_004958401.1">
    <property type="nucleotide sequence ID" value="NZ_JAQMZQ010000005.1"/>
</dbReference>
<evidence type="ECO:0000259" key="7">
    <source>
        <dbReference type="Pfam" id="PF00294"/>
    </source>
</evidence>
<keyword evidence="3" id="KW-0547">Nucleotide-binding</keyword>
<dbReference type="Gene3D" id="3.40.1190.20">
    <property type="match status" value="1"/>
</dbReference>
<dbReference type="GO" id="GO:0008865">
    <property type="term" value="F:fructokinase activity"/>
    <property type="evidence" value="ECO:0007669"/>
    <property type="project" value="UniProtKB-ARBA"/>
</dbReference>
<dbReference type="Proteomes" id="UP000281391">
    <property type="component" value="Chromosome"/>
</dbReference>
<protein>
    <submittedName>
        <fullName evidence="8">5-dehydro-2-deoxygluconokinase</fullName>
        <ecNumber evidence="8">2.7.1.92</ecNumber>
    </submittedName>
</protein>
<dbReference type="AlphaFoldDB" id="A0A447KRF7"/>
<evidence type="ECO:0000256" key="2">
    <source>
        <dbReference type="ARBA" id="ARBA00022679"/>
    </source>
</evidence>
<dbReference type="EMBL" id="LR134117">
    <property type="protein sequence ID" value="VDZ57430.1"/>
    <property type="molecule type" value="Genomic_DNA"/>
</dbReference>
<dbReference type="InterPro" id="IPR011611">
    <property type="entry name" value="PfkB_dom"/>
</dbReference>
<dbReference type="PRINTS" id="PR00990">
    <property type="entry name" value="RIBOKINASE"/>
</dbReference>
<dbReference type="GO" id="GO:0047590">
    <property type="term" value="F:5-dehydro-2-deoxygluconokinase activity"/>
    <property type="evidence" value="ECO:0007669"/>
    <property type="project" value="UniProtKB-EC"/>
</dbReference>
<evidence type="ECO:0000313" key="8">
    <source>
        <dbReference type="EMBL" id="VDZ57430.1"/>
    </source>
</evidence>
<evidence type="ECO:0000256" key="6">
    <source>
        <dbReference type="RuleBase" id="RU003704"/>
    </source>
</evidence>
<dbReference type="InterPro" id="IPR002139">
    <property type="entry name" value="Ribo/fructo_kinase"/>
</dbReference>
<dbReference type="InterPro" id="IPR050306">
    <property type="entry name" value="PfkB_Carbo_kinase"/>
</dbReference>
<gene>
    <name evidence="8" type="primary">iolC_4</name>
    <name evidence="8" type="ORF">NCTC11214_02443</name>
</gene>
<evidence type="ECO:0000256" key="3">
    <source>
        <dbReference type="ARBA" id="ARBA00022741"/>
    </source>
</evidence>
<evidence type="ECO:0000313" key="9">
    <source>
        <dbReference type="Proteomes" id="UP000281391"/>
    </source>
</evidence>
<keyword evidence="5" id="KW-0067">ATP-binding</keyword>
<dbReference type="SUPFAM" id="SSF53613">
    <property type="entry name" value="Ribokinase-like"/>
    <property type="match status" value="1"/>
</dbReference>
<dbReference type="PROSITE" id="PS00583">
    <property type="entry name" value="PFKB_KINASES_1"/>
    <property type="match status" value="1"/>
</dbReference>
<sequence length="311" mass="33003">MGHRVWVLGDAVVDLVPETTNSYLKCPGGAPANVAVGVARLGGSSGFIGRVGNDSFGDFLRQVLQDEGVDTRHMAADPHYHTSTVVVDLANDGERSFTFMVTPSADLFLQPSDLPQFKSGEWLHVCSIALSREPSRSTTFGAMERIRAAGGWVSFDPNIREDVWTQPEALRPCLARALSLADVVKISLDELRFISLVDDLDSAIAWMMSQFPLKLLLVTLGANGVCMHDGSGIRHFRATPIAPIDTTGAGDAFVAGLLAALSALGRLPAPAEWPAVIAQAQACGALATTAKGAMTALPRTAQLAAFLQQHA</sequence>
<dbReference type="InterPro" id="IPR029056">
    <property type="entry name" value="Ribokinase-like"/>
</dbReference>
<feature type="domain" description="Carbohydrate kinase PfkB" evidence="7">
    <location>
        <begin position="5"/>
        <end position="298"/>
    </location>
</feature>
<dbReference type="Pfam" id="PF00294">
    <property type="entry name" value="PfkB"/>
    <property type="match status" value="1"/>
</dbReference>
<dbReference type="CDD" id="cd01167">
    <property type="entry name" value="bac_FRK"/>
    <property type="match status" value="1"/>
</dbReference>
<dbReference type="EC" id="2.7.1.92" evidence="8"/>
<keyword evidence="4 6" id="KW-0418">Kinase</keyword>
<dbReference type="GO" id="GO:0006000">
    <property type="term" value="P:fructose metabolic process"/>
    <property type="evidence" value="ECO:0007669"/>
    <property type="project" value="UniProtKB-ARBA"/>
</dbReference>
<dbReference type="GO" id="GO:0005524">
    <property type="term" value="F:ATP binding"/>
    <property type="evidence" value="ECO:0007669"/>
    <property type="project" value="UniProtKB-KW"/>
</dbReference>
<dbReference type="PANTHER" id="PTHR43085">
    <property type="entry name" value="HEXOKINASE FAMILY MEMBER"/>
    <property type="match status" value="1"/>
</dbReference>
<reference evidence="8 9" key="1">
    <citation type="submission" date="2018-12" db="EMBL/GenBank/DDBJ databases">
        <authorList>
            <consortium name="Pathogen Informatics"/>
        </authorList>
    </citation>
    <scope>NUCLEOTIDE SEQUENCE [LARGE SCALE GENOMIC DNA]</scope>
    <source>
        <strain evidence="8 9">NCTC11214</strain>
    </source>
</reference>
<dbReference type="InterPro" id="IPR002173">
    <property type="entry name" value="Carboh/pur_kinase_PfkB_CS"/>
</dbReference>
<dbReference type="PROSITE" id="PS00584">
    <property type="entry name" value="PFKB_KINASES_2"/>
    <property type="match status" value="1"/>
</dbReference>
<evidence type="ECO:0000256" key="5">
    <source>
        <dbReference type="ARBA" id="ARBA00022840"/>
    </source>
</evidence>
<evidence type="ECO:0000256" key="4">
    <source>
        <dbReference type="ARBA" id="ARBA00022777"/>
    </source>
</evidence>
<keyword evidence="2 6" id="KW-0808">Transferase</keyword>
<evidence type="ECO:0000256" key="1">
    <source>
        <dbReference type="ARBA" id="ARBA00010688"/>
    </source>
</evidence>
<dbReference type="PANTHER" id="PTHR43085:SF1">
    <property type="entry name" value="PSEUDOURIDINE KINASE-RELATED"/>
    <property type="match status" value="1"/>
</dbReference>
<dbReference type="NCBIfam" id="NF006957">
    <property type="entry name" value="PRK09434.1"/>
    <property type="match status" value="1"/>
</dbReference>
<comment type="similarity">
    <text evidence="1 6">Belongs to the carbohydrate kinase PfkB family.</text>
</comment>